<protein>
    <recommendedName>
        <fullName evidence="5">phosphodiesterase I</fullName>
        <ecNumber evidence="5">3.1.4.1</ecNumber>
    </recommendedName>
</protein>
<dbReference type="Gene3D" id="3.40.1350.10">
    <property type="match status" value="1"/>
</dbReference>
<evidence type="ECO:0000256" key="1">
    <source>
        <dbReference type="ARBA" id="ARBA00000983"/>
    </source>
</evidence>
<sequence length="555" mass="63486">MLDRTGRSMRQALENPFYYLDNFRQVLAWVGERHGDLLHDHERAFLDRFHQVPQASQALLVRMVMRKGTLFRASKLRYTEIGCPMQASVALIEHGWVETNPMLDVAQLFGLLKKDELLRVCGNAATNGQRKADLLEAMLVEHSQPRPFASWCEGFDDAAFALTIGDLCDLLRLMFFGNIHQDWSEFVLADLGIFRYERVAFSPASRAFHERADVDAYLHLHRCRERFEAGDAAEAVLHDIPSTPYANEWLENRRGKLLLSIARQCERNGDLPLALRLHAANRYPGARERAIRVLERCGQPEAAMRLALTAQAAPESEHEAQQLQRILPRLLRTLGEPITRRVSLTQPERIDLTLPRPEGVSVEQAVREYLSRSDAPVYYVENALINSLLGLLCWDVIFAPLPGAFFHPFHAGPADLTRPDFHARRAGLFDECLSRLGTGEYRDCIRRAFREKFGLQSHFVSWGLFDEALLELALVCIPAEHLHAFFQRILQDVPNHRSGLPDLVQLWPGELRYRLIEVKGPGDRLQDNQKRWIDFALRHQVPIAVCYVQWSEAAP</sequence>
<comment type="cofactor">
    <cofactor evidence="2">
        <name>Mn(2+)</name>
        <dbReference type="ChEBI" id="CHEBI:29035"/>
    </cofactor>
</comment>
<proteinExistence type="inferred from homology"/>
<evidence type="ECO:0000313" key="13">
    <source>
        <dbReference type="Proteomes" id="UP000077787"/>
    </source>
</evidence>
<evidence type="ECO:0000256" key="5">
    <source>
        <dbReference type="ARBA" id="ARBA00012029"/>
    </source>
</evidence>
<accession>A0A172WUU6</accession>
<reference evidence="12 13" key="1">
    <citation type="submission" date="2016-05" db="EMBL/GenBank/DDBJ databases">
        <title>Genome sequence of Pseudomonas stutzeri 273 and identification of the exopolysaccharide biosynthesis locus.</title>
        <authorList>
            <person name="Wu S."/>
            <person name="Sun C."/>
        </authorList>
    </citation>
    <scope>NUCLEOTIDE SEQUENCE [LARGE SCALE GENOMIC DNA]</scope>
    <source>
        <strain evidence="12 13">273</strain>
    </source>
</reference>
<dbReference type="SMART" id="SM00990">
    <property type="entry name" value="VRR_NUC"/>
    <property type="match status" value="1"/>
</dbReference>
<dbReference type="Pfam" id="PF18081">
    <property type="entry name" value="FANC_SAP"/>
    <property type="match status" value="1"/>
</dbReference>
<dbReference type="InterPro" id="IPR014883">
    <property type="entry name" value="VRR_NUC"/>
</dbReference>
<evidence type="ECO:0000256" key="7">
    <source>
        <dbReference type="ARBA" id="ARBA00022723"/>
    </source>
</evidence>
<evidence type="ECO:0000256" key="4">
    <source>
        <dbReference type="ARBA" id="ARBA00005533"/>
    </source>
</evidence>
<dbReference type="EMBL" id="CP015641">
    <property type="protein sequence ID" value="ANF27182.1"/>
    <property type="molecule type" value="Genomic_DNA"/>
</dbReference>
<dbReference type="InterPro" id="IPR033315">
    <property type="entry name" value="Fan1-like"/>
</dbReference>
<dbReference type="GO" id="GO:0003676">
    <property type="term" value="F:nucleic acid binding"/>
    <property type="evidence" value="ECO:0007669"/>
    <property type="project" value="InterPro"/>
</dbReference>
<evidence type="ECO:0000256" key="2">
    <source>
        <dbReference type="ARBA" id="ARBA00001936"/>
    </source>
</evidence>
<comment type="catalytic activity">
    <reaction evidence="1">
        <text>Hydrolytically removes 5'-nucleotides successively from the 3'-hydroxy termini of 3'-hydroxy-terminated oligonucleotides.</text>
        <dbReference type="EC" id="3.1.4.1"/>
    </reaction>
</comment>
<dbReference type="PANTHER" id="PTHR15749">
    <property type="entry name" value="FANCONI-ASSOCIATED NUCLEASE 1"/>
    <property type="match status" value="1"/>
</dbReference>
<evidence type="ECO:0000256" key="10">
    <source>
        <dbReference type="ARBA" id="ARBA00023211"/>
    </source>
</evidence>
<evidence type="ECO:0000256" key="9">
    <source>
        <dbReference type="ARBA" id="ARBA00022842"/>
    </source>
</evidence>
<comment type="cofactor">
    <cofactor evidence="3">
        <name>Mg(2+)</name>
        <dbReference type="ChEBI" id="CHEBI:18420"/>
    </cofactor>
</comment>
<gene>
    <name evidence="12" type="ORF">PS273GM_19590</name>
</gene>
<evidence type="ECO:0000256" key="8">
    <source>
        <dbReference type="ARBA" id="ARBA00022801"/>
    </source>
</evidence>
<dbReference type="PANTHER" id="PTHR15749:SF4">
    <property type="entry name" value="FANCONI-ASSOCIATED NUCLEASE 1"/>
    <property type="match status" value="1"/>
</dbReference>
<dbReference type="AlphaFoldDB" id="A0A172WUU6"/>
<dbReference type="InterPro" id="IPR040603">
    <property type="entry name" value="FAN1_SAP_bact"/>
</dbReference>
<keyword evidence="8" id="KW-0378">Hydrolase</keyword>
<dbReference type="GO" id="GO:0004528">
    <property type="term" value="F:phosphodiesterase I activity"/>
    <property type="evidence" value="ECO:0007669"/>
    <property type="project" value="UniProtKB-EC"/>
</dbReference>
<dbReference type="InterPro" id="IPR049125">
    <property type="entry name" value="FAN1-like_WH"/>
</dbReference>
<dbReference type="GO" id="GO:0036297">
    <property type="term" value="P:interstrand cross-link repair"/>
    <property type="evidence" value="ECO:0007669"/>
    <property type="project" value="InterPro"/>
</dbReference>
<keyword evidence="6" id="KW-0540">Nuclease</keyword>
<name>A0A172WUU6_STUST</name>
<evidence type="ECO:0000256" key="6">
    <source>
        <dbReference type="ARBA" id="ARBA00022722"/>
    </source>
</evidence>
<evidence type="ECO:0000256" key="3">
    <source>
        <dbReference type="ARBA" id="ARBA00001946"/>
    </source>
</evidence>
<dbReference type="InterPro" id="IPR011856">
    <property type="entry name" value="tRNA_endonuc-like_dom_sf"/>
</dbReference>
<dbReference type="Pfam" id="PF08774">
    <property type="entry name" value="VRR_NUC"/>
    <property type="match status" value="1"/>
</dbReference>
<dbReference type="Proteomes" id="UP000077787">
    <property type="component" value="Chromosome"/>
</dbReference>
<dbReference type="GO" id="GO:0046872">
    <property type="term" value="F:metal ion binding"/>
    <property type="evidence" value="ECO:0007669"/>
    <property type="project" value="UniProtKB-KW"/>
</dbReference>
<comment type="similarity">
    <text evidence="4">Belongs to the FAN1 family.</text>
</comment>
<keyword evidence="10" id="KW-0464">Manganese</keyword>
<keyword evidence="7" id="KW-0479">Metal-binding</keyword>
<feature type="domain" description="VRR-NUC" evidence="11">
    <location>
        <begin position="436"/>
        <end position="550"/>
    </location>
</feature>
<dbReference type="EC" id="3.1.4.1" evidence="5"/>
<evidence type="ECO:0000259" key="11">
    <source>
        <dbReference type="SMART" id="SM00990"/>
    </source>
</evidence>
<keyword evidence="9" id="KW-0460">Magnesium</keyword>
<dbReference type="Pfam" id="PF21315">
    <property type="entry name" value="FAN1_HTH"/>
    <property type="match status" value="1"/>
</dbReference>
<evidence type="ECO:0000313" key="12">
    <source>
        <dbReference type="EMBL" id="ANF27182.1"/>
    </source>
</evidence>
<organism evidence="12 13">
    <name type="scientific">Stutzerimonas stutzeri</name>
    <name type="common">Pseudomonas stutzeri</name>
    <dbReference type="NCBI Taxonomy" id="316"/>
    <lineage>
        <taxon>Bacteria</taxon>
        <taxon>Pseudomonadati</taxon>
        <taxon>Pseudomonadota</taxon>
        <taxon>Gammaproteobacteria</taxon>
        <taxon>Pseudomonadales</taxon>
        <taxon>Pseudomonadaceae</taxon>
        <taxon>Stutzerimonas</taxon>
    </lineage>
</organism>